<feature type="non-terminal residue" evidence="2">
    <location>
        <position position="1"/>
    </location>
</feature>
<reference evidence="2" key="1">
    <citation type="submission" date="2021-02" db="EMBL/GenBank/DDBJ databases">
        <authorList>
            <person name="Dougan E. K."/>
            <person name="Rhodes N."/>
            <person name="Thang M."/>
            <person name="Chan C."/>
        </authorList>
    </citation>
    <scope>NUCLEOTIDE SEQUENCE</scope>
</reference>
<name>A0A813E260_POLGL</name>
<sequence>AQLADSHTWSMAQELSRSLEAKLQKSAMAAGVDDNCSICSPDLSDITVSVDVHRVTSKDPGSRASSKNSNHNSYQLGLVDKTTTMSSSRASSKLKRADTTADDLSQAMEQSVRKELMTAAVAQESASFSEANPDDSKCAQGVPQVSHRLIRQAVAARQFDLFFA</sequence>
<dbReference type="AlphaFoldDB" id="A0A813E260"/>
<comment type="caution">
    <text evidence="2">The sequence shown here is derived from an EMBL/GenBank/DDBJ whole genome shotgun (WGS) entry which is preliminary data.</text>
</comment>
<evidence type="ECO:0000313" key="2">
    <source>
        <dbReference type="EMBL" id="CAE8592781.1"/>
    </source>
</evidence>
<gene>
    <name evidence="2" type="ORF">PGLA1383_LOCUS11409</name>
</gene>
<dbReference type="Proteomes" id="UP000654075">
    <property type="component" value="Unassembled WGS sequence"/>
</dbReference>
<proteinExistence type="predicted"/>
<feature type="non-terminal residue" evidence="2">
    <location>
        <position position="164"/>
    </location>
</feature>
<accession>A0A813E260</accession>
<feature type="region of interest" description="Disordered" evidence="1">
    <location>
        <begin position="54"/>
        <end position="104"/>
    </location>
</feature>
<dbReference type="EMBL" id="CAJNNV010005881">
    <property type="protein sequence ID" value="CAE8592781.1"/>
    <property type="molecule type" value="Genomic_DNA"/>
</dbReference>
<feature type="compositionally biased region" description="Polar residues" evidence="1">
    <location>
        <begin position="63"/>
        <end position="85"/>
    </location>
</feature>
<keyword evidence="3" id="KW-1185">Reference proteome</keyword>
<evidence type="ECO:0000256" key="1">
    <source>
        <dbReference type="SAM" id="MobiDB-lite"/>
    </source>
</evidence>
<evidence type="ECO:0000313" key="3">
    <source>
        <dbReference type="Proteomes" id="UP000654075"/>
    </source>
</evidence>
<organism evidence="2 3">
    <name type="scientific">Polarella glacialis</name>
    <name type="common">Dinoflagellate</name>
    <dbReference type="NCBI Taxonomy" id="89957"/>
    <lineage>
        <taxon>Eukaryota</taxon>
        <taxon>Sar</taxon>
        <taxon>Alveolata</taxon>
        <taxon>Dinophyceae</taxon>
        <taxon>Suessiales</taxon>
        <taxon>Suessiaceae</taxon>
        <taxon>Polarella</taxon>
    </lineage>
</organism>
<protein>
    <submittedName>
        <fullName evidence="2">Uncharacterized protein</fullName>
    </submittedName>
</protein>